<dbReference type="EMBL" id="ACDZ02000014">
    <property type="protein sequence ID" value="EER67568.1"/>
    <property type="molecule type" value="Genomic_DNA"/>
</dbReference>
<reference evidence="1" key="2">
    <citation type="submission" date="2009-06" db="EMBL/GenBank/DDBJ databases">
        <authorList>
            <person name="Sebastian Y."/>
            <person name="Madupu R."/>
            <person name="Durkin A.S."/>
            <person name="Torralba M."/>
            <person name="Methe B."/>
            <person name="Sutton G.G."/>
            <person name="Strausberg R.L."/>
            <person name="Nelson K.E."/>
        </authorList>
    </citation>
    <scope>NUCLEOTIDE SEQUENCE [LARGE SCALE GENOMIC DNA]</scope>
    <source>
        <strain evidence="1">ATCC 10379</strain>
    </source>
</reference>
<dbReference type="OrthoDB" id="9781481at2"/>
<gene>
    <name evidence="1" type="ORF">GEMHA0001_0457</name>
</gene>
<dbReference type="Proteomes" id="UP000006004">
    <property type="component" value="Unassembled WGS sequence"/>
</dbReference>
<evidence type="ECO:0000313" key="2">
    <source>
        <dbReference type="Proteomes" id="UP000006004"/>
    </source>
</evidence>
<dbReference type="AlphaFoldDB" id="C5NYB9"/>
<protein>
    <submittedName>
        <fullName evidence="1">Uncharacterized protein</fullName>
    </submittedName>
</protein>
<comment type="caution">
    <text evidence="1">The sequence shown here is derived from an EMBL/GenBank/DDBJ whole genome shotgun (WGS) entry which is preliminary data.</text>
</comment>
<sequence length="152" mass="18106">MFYGKEVCLGKGIYERRVEWNELRKAINIELLEECKVNEDKLLGPYFVTKNYLENNEEFVKVFKNKIIMYLFDDAAKHKRSMIFSGCDTNNIYSEICKEFDEKGIFIFSERVQEKFPNKPIVIDEVENMKYQENNGNFGYEKVAETNFKDED</sequence>
<evidence type="ECO:0000313" key="1">
    <source>
        <dbReference type="EMBL" id="EER67568.1"/>
    </source>
</evidence>
<organism evidence="1 2">
    <name type="scientific">Gemella haemolysans ATCC 10379</name>
    <dbReference type="NCBI Taxonomy" id="546270"/>
    <lineage>
        <taxon>Bacteria</taxon>
        <taxon>Bacillati</taxon>
        <taxon>Bacillota</taxon>
        <taxon>Bacilli</taxon>
        <taxon>Bacillales</taxon>
        <taxon>Gemellaceae</taxon>
        <taxon>Gemella</taxon>
    </lineage>
</organism>
<name>C5NYB9_9BACL</name>
<dbReference type="GeneID" id="93287498"/>
<keyword evidence="2" id="KW-1185">Reference proteome</keyword>
<reference evidence="1" key="1">
    <citation type="submission" date="2009-01" db="EMBL/GenBank/DDBJ databases">
        <authorList>
            <person name="Fulton L."/>
            <person name="Clifton S."/>
            <person name="Chinwalla A.T."/>
            <person name="Mitreva M."/>
            <person name="Sodergren E."/>
            <person name="Weinstock G."/>
            <person name="Clifton S."/>
            <person name="Dooling D.J."/>
            <person name="Fulton B."/>
            <person name="Minx P."/>
            <person name="Pepin K.H."/>
            <person name="Johnson M."/>
            <person name="Bhonagiri V."/>
            <person name="Nash W.E."/>
            <person name="Mardis E.R."/>
            <person name="Wilson R.K."/>
        </authorList>
    </citation>
    <scope>NUCLEOTIDE SEQUENCE [LARGE SCALE GENOMIC DNA]</scope>
    <source>
        <strain evidence="1">ATCC 10379</strain>
    </source>
</reference>
<proteinExistence type="predicted"/>
<dbReference type="RefSeq" id="WP_003144874.1">
    <property type="nucleotide sequence ID" value="NZ_ACDZ02000014.1"/>
</dbReference>
<accession>C5NYB9</accession>